<evidence type="ECO:0000256" key="1">
    <source>
        <dbReference type="ARBA" id="ARBA00008645"/>
    </source>
</evidence>
<keyword evidence="4" id="KW-1185">Reference proteome</keyword>
<dbReference type="KEGG" id="halt:IM660_02120"/>
<protein>
    <submittedName>
        <fullName evidence="3">Acetylxylan esterase</fullName>
    </submittedName>
</protein>
<sequence>MSTAGHGPAHATGPTDRIDRTHWIDLIGAHRAVDASWRLGDAEPGPHGSMQHPLHLRSYGTDLTAVLLTPDANPPSAVVVVPFYDTDTLLGRPSPLYPVGRPGPGRDYALRLAARGLGVLAVPWWAEMLAEREGPTGLSARYGPPAAAHAAHHPGVTGLGRSVADLLLAVDALTEIPGLDAGRIGTFGHSLGGKHALFLAALDPRIRAAVVHEPGVGFAHSNWQDPWYLGDQVPRERDLDELTGLIAPRPVLYAGGGAADGSHNAEIAQRARQNWPDSGFDVLMHNTGHPLPDHVFAACASWLTNHLN</sequence>
<dbReference type="RefSeq" id="WP_193497799.1">
    <property type="nucleotide sequence ID" value="NZ_CP063169.1"/>
</dbReference>
<accession>A0A7M1SUH0</accession>
<dbReference type="EMBL" id="CP063169">
    <property type="protein sequence ID" value="QOR71131.1"/>
    <property type="molecule type" value="Genomic_DNA"/>
</dbReference>
<comment type="similarity">
    <text evidence="1">Belongs to the AB hydrolase superfamily.</text>
</comment>
<evidence type="ECO:0000313" key="3">
    <source>
        <dbReference type="EMBL" id="QOR71131.1"/>
    </source>
</evidence>
<reference evidence="3 4" key="1">
    <citation type="submission" date="2020-10" db="EMBL/GenBank/DDBJ databases">
        <title>Haloactinobacterium sp. RN3S43, a bacterium isolated from saline soil.</title>
        <authorList>
            <person name="Sun J.-Q."/>
        </authorList>
    </citation>
    <scope>NUCLEOTIDE SEQUENCE [LARGE SCALE GENOMIC DNA]</scope>
    <source>
        <strain evidence="3 4">RN3S43</strain>
    </source>
</reference>
<dbReference type="Gene3D" id="3.40.50.1820">
    <property type="entry name" value="alpha/beta hydrolase"/>
    <property type="match status" value="1"/>
</dbReference>
<dbReference type="PANTHER" id="PTHR22946:SF9">
    <property type="entry name" value="POLYKETIDE TRANSFERASE AF380"/>
    <property type="match status" value="1"/>
</dbReference>
<evidence type="ECO:0000313" key="4">
    <source>
        <dbReference type="Proteomes" id="UP000593758"/>
    </source>
</evidence>
<dbReference type="PANTHER" id="PTHR22946">
    <property type="entry name" value="DIENELACTONE HYDROLASE DOMAIN-CONTAINING PROTEIN-RELATED"/>
    <property type="match status" value="1"/>
</dbReference>
<proteinExistence type="inferred from homology"/>
<dbReference type="InterPro" id="IPR029058">
    <property type="entry name" value="AB_hydrolase_fold"/>
</dbReference>
<dbReference type="GO" id="GO:0052689">
    <property type="term" value="F:carboxylic ester hydrolase activity"/>
    <property type="evidence" value="ECO:0007669"/>
    <property type="project" value="UniProtKB-ARBA"/>
</dbReference>
<organism evidence="3 4">
    <name type="scientific">Ruania alkalisoli</name>
    <dbReference type="NCBI Taxonomy" id="2779775"/>
    <lineage>
        <taxon>Bacteria</taxon>
        <taxon>Bacillati</taxon>
        <taxon>Actinomycetota</taxon>
        <taxon>Actinomycetes</taxon>
        <taxon>Micrococcales</taxon>
        <taxon>Ruaniaceae</taxon>
        <taxon>Ruania</taxon>
    </lineage>
</organism>
<dbReference type="SUPFAM" id="SSF53474">
    <property type="entry name" value="alpha/beta-Hydrolases"/>
    <property type="match status" value="1"/>
</dbReference>
<name>A0A7M1SUH0_9MICO</name>
<dbReference type="Proteomes" id="UP000593758">
    <property type="component" value="Chromosome"/>
</dbReference>
<dbReference type="InterPro" id="IPR050261">
    <property type="entry name" value="FrsA_esterase"/>
</dbReference>
<gene>
    <name evidence="3" type="ORF">IM660_02120</name>
</gene>
<evidence type="ECO:0000256" key="2">
    <source>
        <dbReference type="ARBA" id="ARBA00022801"/>
    </source>
</evidence>
<keyword evidence="2" id="KW-0378">Hydrolase</keyword>
<dbReference type="AlphaFoldDB" id="A0A7M1SUH0"/>